<evidence type="ECO:0000313" key="1">
    <source>
        <dbReference type="EMBL" id="MTB95161.1"/>
    </source>
</evidence>
<dbReference type="Gene3D" id="3.40.50.720">
    <property type="entry name" value="NAD(P)-binding Rossmann-like Domain"/>
    <property type="match status" value="1"/>
</dbReference>
<dbReference type="EMBL" id="WLCI01000008">
    <property type="protein sequence ID" value="MTB95161.1"/>
    <property type="molecule type" value="Genomic_DNA"/>
</dbReference>
<sequence length="275" mass="28279">MSRTLLPGLVAVRRDDGHLQVGLDLPRRAVLPDTPEVRRVLAALEQGRSPEPDATATRVLAALESAGLLVDADPRPGGPIALAARARHGDDAARRLAARAAAVVSLDAPPDWAEPAAALLAAAGVATTRSGLGAVHLVLSPGVLARGRVDPCLRAGVPHLLVAGRDGGPVVGPFVAPGVTGCLRCDDARRAEADPRRAIVLEQLARAAPPAADPVCRALALAWAVRDVVAWVEGDRPSTWGAAYELGAATPVRVPVDPHPHCGCTWGALGGRRTG</sequence>
<accession>A0A6I3J248</accession>
<dbReference type="InterPro" id="IPR022291">
    <property type="entry name" value="Bacteriocin_synth_cyclodeHase"/>
</dbReference>
<gene>
    <name evidence="1" type="ORF">GGQ22_08675</name>
</gene>
<keyword evidence="2" id="KW-1185">Reference proteome</keyword>
<dbReference type="AlphaFoldDB" id="A0A6I3J248"/>
<evidence type="ECO:0000313" key="2">
    <source>
        <dbReference type="Proteomes" id="UP000433406"/>
    </source>
</evidence>
<reference evidence="1 2" key="1">
    <citation type="submission" date="2019-10" db="EMBL/GenBank/DDBJ databases">
        <title>Nocardioides novel species isolated from the excrement of Marmot.</title>
        <authorList>
            <person name="Zhang G."/>
        </authorList>
    </citation>
    <scope>NUCLEOTIDE SEQUENCE [LARGE SCALE GENOMIC DNA]</scope>
    <source>
        <strain evidence="2">zg-579</strain>
    </source>
</reference>
<dbReference type="RefSeq" id="WP_154614816.1">
    <property type="nucleotide sequence ID" value="NZ_CP053660.1"/>
</dbReference>
<comment type="caution">
    <text evidence="1">The sequence shown here is derived from an EMBL/GenBank/DDBJ whole genome shotgun (WGS) entry which is preliminary data.</text>
</comment>
<protein>
    <submittedName>
        <fullName evidence="1">TOMM leader peptide-binding protein</fullName>
    </submittedName>
</protein>
<name>A0A6I3J248_9ACTN</name>
<organism evidence="1 2">
    <name type="scientific">Nocardioides marmotae</name>
    <dbReference type="NCBI Taxonomy" id="2663857"/>
    <lineage>
        <taxon>Bacteria</taxon>
        <taxon>Bacillati</taxon>
        <taxon>Actinomycetota</taxon>
        <taxon>Actinomycetes</taxon>
        <taxon>Propionibacteriales</taxon>
        <taxon>Nocardioidaceae</taxon>
        <taxon>Nocardioides</taxon>
    </lineage>
</organism>
<dbReference type="NCBIfam" id="TIGR03882">
    <property type="entry name" value="cyclo_dehyd_2"/>
    <property type="match status" value="1"/>
</dbReference>
<dbReference type="Proteomes" id="UP000433406">
    <property type="component" value="Unassembled WGS sequence"/>
</dbReference>
<proteinExistence type="predicted"/>